<evidence type="ECO:0000313" key="2">
    <source>
        <dbReference type="EMBL" id="KAL1874729.1"/>
    </source>
</evidence>
<sequence>MSRFDHSPDSSQSLVGQNRRLIAAISPGSLVASYYTMAAGLERLERNIEKLESFFSKRKKTMTPRGSVSDVAGSQPSNLMMTGELSAAPMFPSPSFIRPKSTRMQAREEPTRLARRANSLPEPTGTQRQANSAGSSVKMLTHLQIPRRASSLFHRRPNASMVGSIDSSLAIDSSQCSESSLYPPSPAFAIPRQVETALFRRMEGYTMAVRSRYPDTPPLSDQEDCTPSTSPNRMKPLPAVPGRTTLTPQPSPVLLPVPDRAGKNTISSTQEELRVGPRRPVSLDNTKSGEKRILRKVMSAPTLAAPATIGDPVLKEPTVDEFLSLSDDDIADDTLSIRSQSDLDDSPASQSPSKIPKSHDTCTDLSLLTLTSSFAGKPAALAAFEAARIAARHKFDLVYVVNLWSTGAASEHDTSSQPACTARLAPVGDFSSDAQGPLACINQRPGVTGRLLAAYGLPSVMSPFRISAPVHEKVLQTDGWLEYRSENPAPDEFARGYSCSFPTEKGAARGRRLTRGSERTRLGRKRAMRGGIVFAAYRLPRLNGTSLASDLVELDMLFRDAENLVEMLIDIHAMEST</sequence>
<keyword evidence="3" id="KW-1185">Reference proteome</keyword>
<feature type="region of interest" description="Disordered" evidence="1">
    <location>
        <begin position="211"/>
        <end position="262"/>
    </location>
</feature>
<name>A0ABR3XGI1_9PEZI</name>
<gene>
    <name evidence="2" type="ORF">VTK73DRAFT_257</name>
</gene>
<reference evidence="2 3" key="1">
    <citation type="journal article" date="2024" name="Commun. Biol.">
        <title>Comparative genomic analysis of thermophilic fungi reveals convergent evolutionary adaptations and gene losses.</title>
        <authorList>
            <person name="Steindorff A.S."/>
            <person name="Aguilar-Pontes M.V."/>
            <person name="Robinson A.J."/>
            <person name="Andreopoulos B."/>
            <person name="LaButti K."/>
            <person name="Kuo A."/>
            <person name="Mondo S."/>
            <person name="Riley R."/>
            <person name="Otillar R."/>
            <person name="Haridas S."/>
            <person name="Lipzen A."/>
            <person name="Grimwood J."/>
            <person name="Schmutz J."/>
            <person name="Clum A."/>
            <person name="Reid I.D."/>
            <person name="Moisan M.C."/>
            <person name="Butler G."/>
            <person name="Nguyen T.T.M."/>
            <person name="Dewar K."/>
            <person name="Conant G."/>
            <person name="Drula E."/>
            <person name="Henrissat B."/>
            <person name="Hansel C."/>
            <person name="Singer S."/>
            <person name="Hutchinson M.I."/>
            <person name="de Vries R.P."/>
            <person name="Natvig D.O."/>
            <person name="Powell A.J."/>
            <person name="Tsang A."/>
            <person name="Grigoriev I.V."/>
        </authorList>
    </citation>
    <scope>NUCLEOTIDE SEQUENCE [LARGE SCALE GENOMIC DNA]</scope>
    <source>
        <strain evidence="2 3">ATCC 24622</strain>
    </source>
</reference>
<protein>
    <submittedName>
        <fullName evidence="2">Uncharacterized protein</fullName>
    </submittedName>
</protein>
<dbReference type="Proteomes" id="UP001586593">
    <property type="component" value="Unassembled WGS sequence"/>
</dbReference>
<evidence type="ECO:0000256" key="1">
    <source>
        <dbReference type="SAM" id="MobiDB-lite"/>
    </source>
</evidence>
<feature type="region of interest" description="Disordered" evidence="1">
    <location>
        <begin position="338"/>
        <end position="359"/>
    </location>
</feature>
<feature type="region of interest" description="Disordered" evidence="1">
    <location>
        <begin position="92"/>
        <end position="136"/>
    </location>
</feature>
<organism evidence="2 3">
    <name type="scientific">Phialemonium thermophilum</name>
    <dbReference type="NCBI Taxonomy" id="223376"/>
    <lineage>
        <taxon>Eukaryota</taxon>
        <taxon>Fungi</taxon>
        <taxon>Dikarya</taxon>
        <taxon>Ascomycota</taxon>
        <taxon>Pezizomycotina</taxon>
        <taxon>Sordariomycetes</taxon>
        <taxon>Sordariomycetidae</taxon>
        <taxon>Cephalothecales</taxon>
        <taxon>Cephalothecaceae</taxon>
        <taxon>Phialemonium</taxon>
    </lineage>
</organism>
<dbReference type="EMBL" id="JAZHXJ010000103">
    <property type="protein sequence ID" value="KAL1874729.1"/>
    <property type="molecule type" value="Genomic_DNA"/>
</dbReference>
<comment type="caution">
    <text evidence="2">The sequence shown here is derived from an EMBL/GenBank/DDBJ whole genome shotgun (WGS) entry which is preliminary data.</text>
</comment>
<proteinExistence type="predicted"/>
<evidence type="ECO:0000313" key="3">
    <source>
        <dbReference type="Proteomes" id="UP001586593"/>
    </source>
</evidence>
<feature type="compositionally biased region" description="Polar residues" evidence="1">
    <location>
        <begin position="124"/>
        <end position="135"/>
    </location>
</feature>
<accession>A0ABR3XGI1</accession>